<proteinExistence type="predicted"/>
<accession>A0A3P7EDT8</accession>
<dbReference type="AlphaFoldDB" id="A0A3P7EDT8"/>
<keyword evidence="2" id="KW-1185">Reference proteome</keyword>
<reference evidence="1 2" key="1">
    <citation type="submission" date="2018-11" db="EMBL/GenBank/DDBJ databases">
        <authorList>
            <consortium name="Pathogen Informatics"/>
        </authorList>
    </citation>
    <scope>NUCLEOTIDE SEQUENCE [LARGE SCALE GENOMIC DNA]</scope>
</reference>
<dbReference type="OrthoDB" id="270318at2759"/>
<dbReference type="Proteomes" id="UP000270924">
    <property type="component" value="Unassembled WGS sequence"/>
</dbReference>
<dbReference type="EMBL" id="UYWW01005650">
    <property type="protein sequence ID" value="VDM14279.1"/>
    <property type="molecule type" value="Genomic_DNA"/>
</dbReference>
<dbReference type="InParanoid" id="A0A3P7EDT8"/>
<evidence type="ECO:0000313" key="2">
    <source>
        <dbReference type="Proteomes" id="UP000270924"/>
    </source>
</evidence>
<protein>
    <submittedName>
        <fullName evidence="1">Uncharacterized protein</fullName>
    </submittedName>
</protein>
<evidence type="ECO:0000313" key="1">
    <source>
        <dbReference type="EMBL" id="VDM14279.1"/>
    </source>
</evidence>
<organism evidence="1 2">
    <name type="scientific">Wuchereria bancrofti</name>
    <dbReference type="NCBI Taxonomy" id="6293"/>
    <lineage>
        <taxon>Eukaryota</taxon>
        <taxon>Metazoa</taxon>
        <taxon>Ecdysozoa</taxon>
        <taxon>Nematoda</taxon>
        <taxon>Chromadorea</taxon>
        <taxon>Rhabditida</taxon>
        <taxon>Spirurina</taxon>
        <taxon>Spiruromorpha</taxon>
        <taxon>Filarioidea</taxon>
        <taxon>Onchocercidae</taxon>
        <taxon>Wuchereria</taxon>
    </lineage>
</organism>
<name>A0A3P7EDT8_WUCBA</name>
<gene>
    <name evidence="1" type="ORF">WBA_LOCUS7665</name>
</gene>
<sequence length="46" mass="5611">MASGVTLDHLVKTLHKSDYNLLHTRLQRGYDLLAWRFWWRKLLGHY</sequence>